<comment type="caution">
    <text evidence="1">The sequence shown here is derived from an EMBL/GenBank/DDBJ whole genome shotgun (WGS) entry which is preliminary data.</text>
</comment>
<proteinExistence type="predicted"/>
<reference evidence="1" key="1">
    <citation type="journal article" date="2013" name="Environ. Microbiol.">
        <title>Microbiota from the distal guts of lean and obese adolescents exhibit partial functional redundancy besides clear differences in community structure.</title>
        <authorList>
            <person name="Ferrer M."/>
            <person name="Ruiz A."/>
            <person name="Lanza F."/>
            <person name="Haange S.B."/>
            <person name="Oberbach A."/>
            <person name="Till H."/>
            <person name="Bargiela R."/>
            <person name="Campoy C."/>
            <person name="Segura M.T."/>
            <person name="Richter M."/>
            <person name="von Bergen M."/>
            <person name="Seifert J."/>
            <person name="Suarez A."/>
        </authorList>
    </citation>
    <scope>NUCLEOTIDE SEQUENCE</scope>
</reference>
<protein>
    <submittedName>
        <fullName evidence="1">Uncharacterized protein</fullName>
    </submittedName>
</protein>
<evidence type="ECO:0000313" key="1">
    <source>
        <dbReference type="EMBL" id="EKC56796.1"/>
    </source>
</evidence>
<name>K1TC28_9ZZZZ</name>
<gene>
    <name evidence="1" type="ORF">OBE_10880</name>
</gene>
<organism evidence="1">
    <name type="scientific">human gut metagenome</name>
    <dbReference type="NCBI Taxonomy" id="408170"/>
    <lineage>
        <taxon>unclassified sequences</taxon>
        <taxon>metagenomes</taxon>
        <taxon>organismal metagenomes</taxon>
    </lineage>
</organism>
<dbReference type="AlphaFoldDB" id="K1TC28"/>
<sequence length="68" mass="7583">MQFQEKEFLPVILGADITAYSLARSFHEEYGIKSLVLSMSEGGYIANSDIIASGYHSGRKQCSRTEHL</sequence>
<accession>K1TC28</accession>
<dbReference type="EMBL" id="AJWZ01007478">
    <property type="protein sequence ID" value="EKC56796.1"/>
    <property type="molecule type" value="Genomic_DNA"/>
</dbReference>